<keyword evidence="3" id="KW-1185">Reference proteome</keyword>
<evidence type="ECO:0000313" key="3">
    <source>
        <dbReference type="Proteomes" id="UP000231637"/>
    </source>
</evidence>
<gene>
    <name evidence="2" type="ORF">Ga0123462_0895</name>
</gene>
<reference evidence="2 3" key="1">
    <citation type="submission" date="2016-12" db="EMBL/GenBank/DDBJ databases">
        <title>Isolation and genomic insights into novel planktonic Zetaproteobacteria from stratified waters of the Chesapeake Bay.</title>
        <authorList>
            <person name="McAllister S.M."/>
            <person name="Kato S."/>
            <person name="Chan C.S."/>
            <person name="Chiu B.K."/>
            <person name="Field E.K."/>
        </authorList>
    </citation>
    <scope>NUCLEOTIDE SEQUENCE [LARGE SCALE GENOMIC DNA]</scope>
    <source>
        <strain evidence="2 3">CP-8</strain>
    </source>
</reference>
<feature type="domain" description="PilZ" evidence="1">
    <location>
        <begin position="9"/>
        <end position="107"/>
    </location>
</feature>
<dbReference type="SUPFAM" id="SSF141371">
    <property type="entry name" value="PilZ domain-like"/>
    <property type="match status" value="1"/>
</dbReference>
<dbReference type="Gene3D" id="2.40.10.220">
    <property type="entry name" value="predicted glycosyltransferase like domains"/>
    <property type="match status" value="1"/>
</dbReference>
<protein>
    <submittedName>
        <fullName evidence="2">PilZ domain-containing protein</fullName>
    </submittedName>
</protein>
<dbReference type="OrthoDB" id="5296219at2"/>
<evidence type="ECO:0000313" key="2">
    <source>
        <dbReference type="EMBL" id="ATX81764.1"/>
    </source>
</evidence>
<dbReference type="Pfam" id="PF07238">
    <property type="entry name" value="PilZ"/>
    <property type="match status" value="1"/>
</dbReference>
<organism evidence="2 3">
    <name type="scientific">Mariprofundus ferrinatatus</name>
    <dbReference type="NCBI Taxonomy" id="1921087"/>
    <lineage>
        <taxon>Bacteria</taxon>
        <taxon>Pseudomonadati</taxon>
        <taxon>Pseudomonadota</taxon>
        <taxon>Candidatius Mariprofundia</taxon>
        <taxon>Mariprofundales</taxon>
        <taxon>Mariprofundaceae</taxon>
        <taxon>Mariprofundus</taxon>
    </lineage>
</organism>
<evidence type="ECO:0000259" key="1">
    <source>
        <dbReference type="Pfam" id="PF07238"/>
    </source>
</evidence>
<dbReference type="KEGG" id="mfn:Ga0123462_0895"/>
<dbReference type="EMBL" id="CP018800">
    <property type="protein sequence ID" value="ATX81764.1"/>
    <property type="molecule type" value="Genomic_DNA"/>
</dbReference>
<dbReference type="RefSeq" id="WP_100265187.1">
    <property type="nucleotide sequence ID" value="NZ_CP018800.1"/>
</dbReference>
<dbReference type="Proteomes" id="UP000231637">
    <property type="component" value="Chromosome"/>
</dbReference>
<sequence length="126" mass="14038">MSDQDFNNLREFDRQAIDFEAEIKGFSQSGEPFCDHGQLKDISGGGVGLTTSHPDHYKVDQQLELEIKLPDTDELEAFMKCQVTVEWIRSDNAESGDSGRVLIGVSLNGQMSFDSRKHSTSSHSTK</sequence>
<dbReference type="InterPro" id="IPR009875">
    <property type="entry name" value="PilZ_domain"/>
</dbReference>
<name>A0A2K8L9Z0_9PROT</name>
<accession>A0A2K8L9Z0</accession>
<dbReference type="AlphaFoldDB" id="A0A2K8L9Z0"/>
<dbReference type="GO" id="GO:0035438">
    <property type="term" value="F:cyclic-di-GMP binding"/>
    <property type="evidence" value="ECO:0007669"/>
    <property type="project" value="InterPro"/>
</dbReference>
<proteinExistence type="predicted"/>